<proteinExistence type="inferred from homology"/>
<keyword evidence="1" id="KW-0479">Metal-binding</keyword>
<name>A0A8T7LY89_9CHLR</name>
<dbReference type="GO" id="GO:0016787">
    <property type="term" value="F:hydrolase activity"/>
    <property type="evidence" value="ECO:0007669"/>
    <property type="project" value="UniProtKB-KW"/>
</dbReference>
<keyword evidence="3" id="KW-0408">Iron</keyword>
<gene>
    <name evidence="6" type="ORF">HXX08_00725</name>
    <name evidence="7" type="ORF">OZ401_002064</name>
</gene>
<dbReference type="Proteomes" id="UP000521676">
    <property type="component" value="Unassembled WGS sequence"/>
</dbReference>
<evidence type="ECO:0000256" key="4">
    <source>
        <dbReference type="ARBA" id="ARBA00025742"/>
    </source>
</evidence>
<dbReference type="GO" id="GO:0046872">
    <property type="term" value="F:metal ion binding"/>
    <property type="evidence" value="ECO:0007669"/>
    <property type="project" value="UniProtKB-KW"/>
</dbReference>
<dbReference type="SUPFAM" id="SSF56300">
    <property type="entry name" value="Metallo-dependent phosphatases"/>
    <property type="match status" value="1"/>
</dbReference>
<reference evidence="6 8" key="1">
    <citation type="submission" date="2020-06" db="EMBL/GenBank/DDBJ databases">
        <title>Anoxygenic phototrophic Chloroflexota member uses a Type I reaction center.</title>
        <authorList>
            <person name="Tsuji J.M."/>
            <person name="Shaw N.A."/>
            <person name="Nagashima S."/>
            <person name="Venkiteswaran J."/>
            <person name="Schiff S.L."/>
            <person name="Hanada S."/>
            <person name="Tank M."/>
            <person name="Neufeld J.D."/>
        </authorList>
    </citation>
    <scope>NUCLEOTIDE SEQUENCE [LARGE SCALE GENOMIC DNA]</scope>
    <source>
        <strain evidence="6">L227-S17</strain>
    </source>
</reference>
<comment type="similarity">
    <text evidence="4">Belongs to the cyclic nucleotide phosphodiesterase class-III family.</text>
</comment>
<evidence type="ECO:0000256" key="3">
    <source>
        <dbReference type="ARBA" id="ARBA00023004"/>
    </source>
</evidence>
<keyword evidence="2" id="KW-0378">Hydrolase</keyword>
<dbReference type="AlphaFoldDB" id="A0A8T7LY89"/>
<keyword evidence="9" id="KW-1185">Reference proteome</keyword>
<organism evidence="6 8">
    <name type="scientific">Candidatus Chlorohelix allophototropha</name>
    <dbReference type="NCBI Taxonomy" id="3003348"/>
    <lineage>
        <taxon>Bacteria</taxon>
        <taxon>Bacillati</taxon>
        <taxon>Chloroflexota</taxon>
        <taxon>Chloroflexia</taxon>
        <taxon>Candidatus Chloroheliales</taxon>
        <taxon>Candidatus Chloroheliaceae</taxon>
        <taxon>Candidatus Chlorohelix</taxon>
    </lineage>
</organism>
<dbReference type="InterPro" id="IPR050884">
    <property type="entry name" value="CNP_phosphodiesterase-III"/>
</dbReference>
<dbReference type="Gene3D" id="3.60.21.10">
    <property type="match status" value="1"/>
</dbReference>
<evidence type="ECO:0000313" key="7">
    <source>
        <dbReference type="EMBL" id="WJW66272.1"/>
    </source>
</evidence>
<evidence type="ECO:0000313" key="8">
    <source>
        <dbReference type="Proteomes" id="UP000521676"/>
    </source>
</evidence>
<sequence length="293" mass="33072">MRFIILGDLHYATYSKPEVAAARDRFFNAFFGQVAAHQADIVFAIGDVTQHGSYAELQNQDKIETYAGLKLVRLVGNHDADSLEKAELAPYFLGGMRSVGEDGLYTAFTLGDVRFVLLDTARVKESHTDYGGIIHLRQLTWLKNEIAQFNAALSPRYLAVMAHHPITNTTHRSEKPMLSILNSSEVQQVLAQVQRKPAFYFCGHNHSNSIFGPDANGWYHVQAGAPLETEGYRVITVKRDFIKVETVDIDFGDSALRADFDLIRYNFDDDFTIHDFTLFYGNSTDREFVFDVS</sequence>
<reference evidence="7" key="2">
    <citation type="journal article" date="2024" name="Nature">
        <title>Anoxygenic phototroph of the Chloroflexota uses a type I reaction centre.</title>
        <authorList>
            <person name="Tsuji J.M."/>
            <person name="Shaw N.A."/>
            <person name="Nagashima S."/>
            <person name="Venkiteswaran J.J."/>
            <person name="Schiff S.L."/>
            <person name="Watanabe T."/>
            <person name="Fukui M."/>
            <person name="Hanada S."/>
            <person name="Tank M."/>
            <person name="Neufeld J.D."/>
        </authorList>
    </citation>
    <scope>NUCLEOTIDE SEQUENCE</scope>
    <source>
        <strain evidence="7">L227-S17</strain>
    </source>
</reference>
<dbReference type="EMBL" id="CP128399">
    <property type="protein sequence ID" value="WJW66272.1"/>
    <property type="molecule type" value="Genomic_DNA"/>
</dbReference>
<evidence type="ECO:0000259" key="5">
    <source>
        <dbReference type="Pfam" id="PF00149"/>
    </source>
</evidence>
<evidence type="ECO:0000313" key="9">
    <source>
        <dbReference type="Proteomes" id="UP001431572"/>
    </source>
</evidence>
<dbReference type="PANTHER" id="PTHR42988:SF2">
    <property type="entry name" value="CYCLIC NUCLEOTIDE PHOSPHODIESTERASE CBUA0032-RELATED"/>
    <property type="match status" value="1"/>
</dbReference>
<dbReference type="RefSeq" id="WP_341468156.1">
    <property type="nucleotide sequence ID" value="NZ_CP128399.1"/>
</dbReference>
<dbReference type="Pfam" id="PF00149">
    <property type="entry name" value="Metallophos"/>
    <property type="match status" value="1"/>
</dbReference>
<accession>A0A8T7LY89</accession>
<dbReference type="Proteomes" id="UP001431572">
    <property type="component" value="Chromosome 1"/>
</dbReference>
<dbReference type="InterPro" id="IPR004843">
    <property type="entry name" value="Calcineurin-like_PHP"/>
</dbReference>
<dbReference type="PANTHER" id="PTHR42988">
    <property type="entry name" value="PHOSPHOHYDROLASE"/>
    <property type="match status" value="1"/>
</dbReference>
<feature type="domain" description="Calcineurin-like phosphoesterase" evidence="5">
    <location>
        <begin position="1"/>
        <end position="207"/>
    </location>
</feature>
<dbReference type="EMBL" id="JACATZ010000001">
    <property type="protein sequence ID" value="NWJ44379.1"/>
    <property type="molecule type" value="Genomic_DNA"/>
</dbReference>
<dbReference type="InterPro" id="IPR029052">
    <property type="entry name" value="Metallo-depent_PP-like"/>
</dbReference>
<evidence type="ECO:0000313" key="6">
    <source>
        <dbReference type="EMBL" id="NWJ44379.1"/>
    </source>
</evidence>
<protein>
    <submittedName>
        <fullName evidence="6">Metallophosphoesterase</fullName>
    </submittedName>
</protein>
<evidence type="ECO:0000256" key="1">
    <source>
        <dbReference type="ARBA" id="ARBA00022723"/>
    </source>
</evidence>
<evidence type="ECO:0000256" key="2">
    <source>
        <dbReference type="ARBA" id="ARBA00022801"/>
    </source>
</evidence>